<protein>
    <submittedName>
        <fullName evidence="6">Uncharacterized protein</fullName>
    </submittedName>
</protein>
<name>A0A1E5L0A4_9ENTE</name>
<gene>
    <name evidence="6" type="ORF">BCR26_08680</name>
</gene>
<dbReference type="EMBL" id="MIEK01000005">
    <property type="protein sequence ID" value="OEH83546.1"/>
    <property type="molecule type" value="Genomic_DNA"/>
</dbReference>
<dbReference type="InterPro" id="IPR011055">
    <property type="entry name" value="Dup_hybrid_motif"/>
</dbReference>
<sequence length="381" mass="41563">MKEYLKRRLKKKIIVFVLSNLLWVLGMAVVIVVMSSMFMAFQSSEESVSSGVVSGNKNLAPEVLAHKSTVEKYASEKGISSEVPFLLAIMMVESGGKGLDPMQSSESAGLDPNGISGPELSIKQGVAHYYQTLQNAKKAGMADDKKAIVQGYNYGSYYPLWLQQNAKRHSVDVAEMYSRDYMAPIQRANGFPSAGTKYNYVNAVSQKDGRTYLYRDSGNFFYAELCFQYIAEGSEGTDATGDLQAGMDGFVVPLKNYTISSPFGYRILNGAPDLHRGLDMAANEGEPIYASKAGTVTISTTHKSWGNYIVIQHEGGAVTLYAHQSRLVATVGRQVKQGELIGYVGNTGDSFGAHLHLEMCKNSSLSSDMLIDPQPILFGKN</sequence>
<dbReference type="Gene3D" id="1.10.530.10">
    <property type="match status" value="1"/>
</dbReference>
<keyword evidence="3" id="KW-0472">Membrane</keyword>
<comment type="subcellular location">
    <subcellularLocation>
        <location evidence="1">Cell surface</location>
    </subcellularLocation>
</comment>
<keyword evidence="3" id="KW-0812">Transmembrane</keyword>
<dbReference type="Gene3D" id="2.70.70.10">
    <property type="entry name" value="Glucose Permease (Domain IIA)"/>
    <property type="match status" value="1"/>
</dbReference>
<organism evidence="6 7">
    <name type="scientific">Enterococcus rivorum</name>
    <dbReference type="NCBI Taxonomy" id="762845"/>
    <lineage>
        <taxon>Bacteria</taxon>
        <taxon>Bacillati</taxon>
        <taxon>Bacillota</taxon>
        <taxon>Bacilli</taxon>
        <taxon>Lactobacillales</taxon>
        <taxon>Enterococcaceae</taxon>
        <taxon>Enterococcus</taxon>
    </lineage>
</organism>
<feature type="domain" description="M23ase beta-sheet core" evidence="4">
    <location>
        <begin position="274"/>
        <end position="363"/>
    </location>
</feature>
<dbReference type="PANTHER" id="PTHR21666">
    <property type="entry name" value="PEPTIDASE-RELATED"/>
    <property type="match status" value="1"/>
</dbReference>
<evidence type="ECO:0000256" key="3">
    <source>
        <dbReference type="SAM" id="Phobius"/>
    </source>
</evidence>
<evidence type="ECO:0000313" key="6">
    <source>
        <dbReference type="EMBL" id="OEH83546.1"/>
    </source>
</evidence>
<feature type="domain" description="CwlT-like lysozyme" evidence="5">
    <location>
        <begin position="62"/>
        <end position="229"/>
    </location>
</feature>
<dbReference type="SUPFAM" id="SSF53955">
    <property type="entry name" value="Lysozyme-like"/>
    <property type="match status" value="1"/>
</dbReference>
<comment type="caution">
    <text evidence="6">The sequence shown here is derived from an EMBL/GenBank/DDBJ whole genome shotgun (WGS) entry which is preliminary data.</text>
</comment>
<evidence type="ECO:0000313" key="7">
    <source>
        <dbReference type="Proteomes" id="UP000095256"/>
    </source>
</evidence>
<dbReference type="InterPro" id="IPR023346">
    <property type="entry name" value="Lysozyme-like_dom_sf"/>
</dbReference>
<reference evidence="6 7" key="1">
    <citation type="submission" date="2016-09" db="EMBL/GenBank/DDBJ databases">
        <authorList>
            <person name="Capua I."/>
            <person name="De Benedictis P."/>
            <person name="Joannis T."/>
            <person name="Lombin L.H."/>
            <person name="Cattoli G."/>
        </authorList>
    </citation>
    <scope>NUCLEOTIDE SEQUENCE [LARGE SCALE GENOMIC DNA]</scope>
    <source>
        <strain evidence="6 7">LMG 25899</strain>
    </source>
</reference>
<dbReference type="AlphaFoldDB" id="A0A1E5L0A4"/>
<feature type="transmembrane region" description="Helical" evidence="3">
    <location>
        <begin position="21"/>
        <end position="41"/>
    </location>
</feature>
<dbReference type="OrthoDB" id="1654978at2"/>
<evidence type="ECO:0000259" key="5">
    <source>
        <dbReference type="Pfam" id="PF13702"/>
    </source>
</evidence>
<keyword evidence="7" id="KW-1185">Reference proteome</keyword>
<dbReference type="InterPro" id="IPR016047">
    <property type="entry name" value="M23ase_b-sheet_dom"/>
</dbReference>
<proteinExistence type="predicted"/>
<keyword evidence="3" id="KW-1133">Transmembrane helix</keyword>
<dbReference type="Pfam" id="PF01551">
    <property type="entry name" value="Peptidase_M23"/>
    <property type="match status" value="1"/>
</dbReference>
<dbReference type="Pfam" id="PF13702">
    <property type="entry name" value="Lysozyme_like"/>
    <property type="match status" value="1"/>
</dbReference>
<evidence type="ECO:0000256" key="1">
    <source>
        <dbReference type="ARBA" id="ARBA00004241"/>
    </source>
</evidence>
<dbReference type="RefSeq" id="WP_069697419.1">
    <property type="nucleotide sequence ID" value="NZ_JAGGMA010000012.1"/>
</dbReference>
<keyword evidence="2" id="KW-0732">Signal</keyword>
<dbReference type="SUPFAM" id="SSF51261">
    <property type="entry name" value="Duplicated hybrid motif"/>
    <property type="match status" value="1"/>
</dbReference>
<dbReference type="CDD" id="cd16891">
    <property type="entry name" value="CwlT-like"/>
    <property type="match status" value="1"/>
</dbReference>
<evidence type="ECO:0000256" key="2">
    <source>
        <dbReference type="ARBA" id="ARBA00022729"/>
    </source>
</evidence>
<accession>A0A1E5L0A4</accession>
<evidence type="ECO:0000259" key="4">
    <source>
        <dbReference type="Pfam" id="PF01551"/>
    </source>
</evidence>
<dbReference type="CDD" id="cd12797">
    <property type="entry name" value="M23_peptidase"/>
    <property type="match status" value="1"/>
</dbReference>
<dbReference type="Proteomes" id="UP000095256">
    <property type="component" value="Unassembled WGS sequence"/>
</dbReference>
<dbReference type="GO" id="GO:0004222">
    <property type="term" value="F:metalloendopeptidase activity"/>
    <property type="evidence" value="ECO:0007669"/>
    <property type="project" value="TreeGrafter"/>
</dbReference>
<dbReference type="STRING" id="762845.BCR26_08680"/>
<dbReference type="PANTHER" id="PTHR21666:SF289">
    <property type="entry name" value="L-ALA--D-GLU ENDOPEPTIDASE"/>
    <property type="match status" value="1"/>
</dbReference>
<dbReference type="GO" id="GO:0009986">
    <property type="term" value="C:cell surface"/>
    <property type="evidence" value="ECO:0007669"/>
    <property type="project" value="UniProtKB-SubCell"/>
</dbReference>
<dbReference type="InterPro" id="IPR050570">
    <property type="entry name" value="Cell_wall_metabolism_enzyme"/>
</dbReference>
<dbReference type="InterPro" id="IPR047194">
    <property type="entry name" value="CwlT-like_lysozyme"/>
</dbReference>